<dbReference type="HOGENOM" id="CLU_020306_0_0_10"/>
<dbReference type="PANTHER" id="PTHR43156">
    <property type="entry name" value="STAGE II SPORULATION PROTEIN E-RELATED"/>
    <property type="match status" value="1"/>
</dbReference>
<keyword evidence="2" id="KW-1133">Transmembrane helix</keyword>
<dbReference type="GO" id="GO:0007165">
    <property type="term" value="P:signal transduction"/>
    <property type="evidence" value="ECO:0007669"/>
    <property type="project" value="InterPro"/>
</dbReference>
<dbReference type="SMART" id="SM00331">
    <property type="entry name" value="PP2C_SIG"/>
    <property type="match status" value="1"/>
</dbReference>
<protein>
    <recommendedName>
        <fullName evidence="3">HAMP domain-containing protein</fullName>
    </recommendedName>
</protein>
<reference evidence="4 5" key="1">
    <citation type="submission" date="2013-04" db="EMBL/GenBank/DDBJ databases">
        <title>The Genome Sequence of Parabacteroides gordonii DSM 23371.</title>
        <authorList>
            <consortium name="The Broad Institute Genomics Platform"/>
            <person name="Earl A."/>
            <person name="Ward D."/>
            <person name="Feldgarden M."/>
            <person name="Gevers D."/>
            <person name="Martens E."/>
            <person name="Sakamoto M."/>
            <person name="Benno Y."/>
            <person name="Suzuki N."/>
            <person name="Matsunaga N."/>
            <person name="Koshihara K."/>
            <person name="Seki M."/>
            <person name="Komiya H."/>
            <person name="Walker B."/>
            <person name="Young S."/>
            <person name="Zeng Q."/>
            <person name="Gargeya S."/>
            <person name="Fitzgerald M."/>
            <person name="Haas B."/>
            <person name="Abouelleil A."/>
            <person name="Allen A.W."/>
            <person name="Alvarado L."/>
            <person name="Arachchi H.M."/>
            <person name="Berlin A.M."/>
            <person name="Chapman S.B."/>
            <person name="Gainer-Dewar J."/>
            <person name="Goldberg J."/>
            <person name="Griggs A."/>
            <person name="Gujja S."/>
            <person name="Hansen M."/>
            <person name="Howarth C."/>
            <person name="Imamovic A."/>
            <person name="Ireland A."/>
            <person name="Larimer J."/>
            <person name="McCowan C."/>
            <person name="Murphy C."/>
            <person name="Pearson M."/>
            <person name="Poon T.W."/>
            <person name="Priest M."/>
            <person name="Roberts A."/>
            <person name="Saif S."/>
            <person name="Shea T."/>
            <person name="Sisk P."/>
            <person name="Sykes S."/>
            <person name="Wortman J."/>
            <person name="Nusbaum C."/>
            <person name="Birren B."/>
        </authorList>
    </citation>
    <scope>NUCLEOTIDE SEQUENCE [LARGE SCALE GENOMIC DNA]</scope>
    <source>
        <strain evidence="4 5">MS-1</strain>
    </source>
</reference>
<dbReference type="Pfam" id="PF22673">
    <property type="entry name" value="MCP-like_PDC_1"/>
    <property type="match status" value="1"/>
</dbReference>
<dbReference type="GO" id="GO:0016020">
    <property type="term" value="C:membrane"/>
    <property type="evidence" value="ECO:0007669"/>
    <property type="project" value="InterPro"/>
</dbReference>
<dbReference type="InterPro" id="IPR001932">
    <property type="entry name" value="PPM-type_phosphatase-like_dom"/>
</dbReference>
<feature type="transmembrane region" description="Helical" evidence="2">
    <location>
        <begin position="20"/>
        <end position="39"/>
    </location>
</feature>
<dbReference type="EMBL" id="AQHW01000015">
    <property type="protein sequence ID" value="KKB55063.1"/>
    <property type="molecule type" value="Genomic_DNA"/>
</dbReference>
<dbReference type="SUPFAM" id="SSF81606">
    <property type="entry name" value="PP2C-like"/>
    <property type="match status" value="1"/>
</dbReference>
<dbReference type="InterPro" id="IPR052016">
    <property type="entry name" value="Bact_Sigma-Reg"/>
</dbReference>
<dbReference type="SMART" id="SM00304">
    <property type="entry name" value="HAMP"/>
    <property type="match status" value="1"/>
</dbReference>
<evidence type="ECO:0000256" key="1">
    <source>
        <dbReference type="ARBA" id="ARBA00022801"/>
    </source>
</evidence>
<dbReference type="PANTHER" id="PTHR43156:SF2">
    <property type="entry name" value="STAGE II SPORULATION PROTEIN E"/>
    <property type="match status" value="1"/>
</dbReference>
<evidence type="ECO:0000256" key="2">
    <source>
        <dbReference type="SAM" id="Phobius"/>
    </source>
</evidence>
<keyword evidence="5" id="KW-1185">Reference proteome</keyword>
<dbReference type="Pfam" id="PF07228">
    <property type="entry name" value="SpoIIE"/>
    <property type="match status" value="1"/>
</dbReference>
<evidence type="ECO:0000313" key="5">
    <source>
        <dbReference type="Proteomes" id="UP000033035"/>
    </source>
</evidence>
<dbReference type="RefSeq" id="WP_028729892.1">
    <property type="nucleotide sequence ID" value="NZ_KE386764.1"/>
</dbReference>
<dbReference type="CDD" id="cd12913">
    <property type="entry name" value="PDC1_MCP_like"/>
    <property type="match status" value="1"/>
</dbReference>
<feature type="domain" description="HAMP" evidence="3">
    <location>
        <begin position="333"/>
        <end position="386"/>
    </location>
</feature>
<dbReference type="Pfam" id="PF00672">
    <property type="entry name" value="HAMP"/>
    <property type="match status" value="1"/>
</dbReference>
<dbReference type="Gene3D" id="3.30.450.20">
    <property type="entry name" value="PAS domain"/>
    <property type="match status" value="2"/>
</dbReference>
<sequence>MHPFRQYFQLKSFASRMSICVLSFTLVVFIVIITLFYTYSREKVTDFAIKDTHGQLQNMATKIGDLLQTVETTVAQSCWMVEENLSEPDSLFRIITAVAENNDLIVSSGIAFEPDYYKEKGKYFMPYVSLMNGKTECTVLGSSSYDYPCMDWYLIPKLLKQKYWSEPYYDQGGGNFIMTTFSMPLYDKAGEVYAIFTANISLSQFTDMVSQLKPYDSSFTFLLSRNGSYLTNPDRDKIMNETILTDALASRNPEKEQIGREMLAGYTGTALIKLDGKPVYTFYTSIPHIGWSVGNVCPPNIILKELDTISKNIIIVSLASMLILFFIVYIIIRRLVNPLAQFSQSARVIATGRFNVELPQVYSHDEIKTLRDSLAYMQQSLFDYVIKLRETTASKERIESELFIAKEIQMGMVPKTFPPFPGRHDVDLYAILQSAKEVGGDLYDFFIEGDRLYFIIGDVSGKGVPASLFMAIARSLFRTISRKIESPAEIVTAMNNSISENNESNMFITLIVGILDLQTGTLKLCNAGHNPPALILPDGSVSLLDMKKHLIAGIMPDYVYSDEIINLEKGTKIFLYTDGITEAENTAKDLYGEKNLVKTLAANTHQDIHAMVNTIICSVAFHVQMADQSDDITILAIHYEPETSK</sequence>
<dbReference type="Gene3D" id="6.10.340.10">
    <property type="match status" value="1"/>
</dbReference>
<dbReference type="AlphaFoldDB" id="A0A0F5JBI2"/>
<dbReference type="SUPFAM" id="SSF158472">
    <property type="entry name" value="HAMP domain-like"/>
    <property type="match status" value="1"/>
</dbReference>
<dbReference type="Gene3D" id="3.60.40.10">
    <property type="entry name" value="PPM-type phosphatase domain"/>
    <property type="match status" value="1"/>
</dbReference>
<dbReference type="InterPro" id="IPR036457">
    <property type="entry name" value="PPM-type-like_dom_sf"/>
</dbReference>
<dbReference type="STRING" id="1203610.HMPREF1536_02516"/>
<dbReference type="GO" id="GO:0016791">
    <property type="term" value="F:phosphatase activity"/>
    <property type="evidence" value="ECO:0007669"/>
    <property type="project" value="TreeGrafter"/>
</dbReference>
<dbReference type="PROSITE" id="PS50885">
    <property type="entry name" value="HAMP"/>
    <property type="match status" value="1"/>
</dbReference>
<evidence type="ECO:0000313" key="4">
    <source>
        <dbReference type="EMBL" id="KKB55063.1"/>
    </source>
</evidence>
<dbReference type="PATRIC" id="fig|1203610.3.peg.2584"/>
<dbReference type="CDD" id="cd06225">
    <property type="entry name" value="HAMP"/>
    <property type="match status" value="1"/>
</dbReference>
<gene>
    <name evidence="4" type="ORF">HMPREF1536_02516</name>
</gene>
<accession>A0A0F5JBI2</accession>
<name>A0A0F5JBI2_9BACT</name>
<keyword evidence="2" id="KW-0472">Membrane</keyword>
<proteinExistence type="predicted"/>
<comment type="caution">
    <text evidence="4">The sequence shown here is derived from an EMBL/GenBank/DDBJ whole genome shotgun (WGS) entry which is preliminary data.</text>
</comment>
<keyword evidence="1" id="KW-0378">Hydrolase</keyword>
<evidence type="ECO:0000259" key="3">
    <source>
        <dbReference type="PROSITE" id="PS50885"/>
    </source>
</evidence>
<feature type="transmembrane region" description="Helical" evidence="2">
    <location>
        <begin position="313"/>
        <end position="332"/>
    </location>
</feature>
<keyword evidence="2" id="KW-0812">Transmembrane</keyword>
<dbReference type="Proteomes" id="UP000033035">
    <property type="component" value="Unassembled WGS sequence"/>
</dbReference>
<dbReference type="CDD" id="cd12912">
    <property type="entry name" value="PDC2_MCP_like"/>
    <property type="match status" value="1"/>
</dbReference>
<dbReference type="InterPro" id="IPR003660">
    <property type="entry name" value="HAMP_dom"/>
</dbReference>
<organism evidence="4 5">
    <name type="scientific">Parabacteroides gordonii MS-1 = DSM 23371</name>
    <dbReference type="NCBI Taxonomy" id="1203610"/>
    <lineage>
        <taxon>Bacteria</taxon>
        <taxon>Pseudomonadati</taxon>
        <taxon>Bacteroidota</taxon>
        <taxon>Bacteroidia</taxon>
        <taxon>Bacteroidales</taxon>
        <taxon>Tannerellaceae</taxon>
        <taxon>Parabacteroides</taxon>
    </lineage>
</organism>